<dbReference type="UniPathway" id="UPA00094"/>
<evidence type="ECO:0000256" key="4">
    <source>
        <dbReference type="ARBA" id="ARBA00022679"/>
    </source>
</evidence>
<comment type="subcellular location">
    <subcellularLocation>
        <location evidence="10">Cytoplasm</location>
    </subcellularLocation>
</comment>
<evidence type="ECO:0000256" key="9">
    <source>
        <dbReference type="ARBA" id="ARBA00023315"/>
    </source>
</evidence>
<comment type="subunit">
    <text evidence="10">Homodimer.</text>
</comment>
<keyword evidence="6 10" id="KW-0443">Lipid metabolism</keyword>
<evidence type="ECO:0000256" key="5">
    <source>
        <dbReference type="ARBA" id="ARBA00022832"/>
    </source>
</evidence>
<evidence type="ECO:0000256" key="2">
    <source>
        <dbReference type="ARBA" id="ARBA00022490"/>
    </source>
</evidence>
<dbReference type="GO" id="GO:0005737">
    <property type="term" value="C:cytoplasm"/>
    <property type="evidence" value="ECO:0007669"/>
    <property type="project" value="UniProtKB-SubCell"/>
</dbReference>
<proteinExistence type="inferred from homology"/>
<organism evidence="14 15">
    <name type="scientific">Planctopirus ephydatiae</name>
    <dbReference type="NCBI Taxonomy" id="2528019"/>
    <lineage>
        <taxon>Bacteria</taxon>
        <taxon>Pseudomonadati</taxon>
        <taxon>Planctomycetota</taxon>
        <taxon>Planctomycetia</taxon>
        <taxon>Planctomycetales</taxon>
        <taxon>Planctomycetaceae</taxon>
        <taxon>Planctopirus</taxon>
    </lineage>
</organism>
<dbReference type="Pfam" id="PF08541">
    <property type="entry name" value="ACP_syn_III_C"/>
    <property type="match status" value="1"/>
</dbReference>
<feature type="active site" evidence="10">
    <location>
        <position position="211"/>
    </location>
</feature>
<keyword evidence="7 10" id="KW-0275">Fatty acid biosynthesis</keyword>
<accession>A0A518GR49</accession>
<evidence type="ECO:0000313" key="14">
    <source>
        <dbReference type="EMBL" id="QDV31059.1"/>
    </source>
</evidence>
<dbReference type="Proteomes" id="UP000315349">
    <property type="component" value="Chromosome"/>
</dbReference>
<evidence type="ECO:0000256" key="6">
    <source>
        <dbReference type="ARBA" id="ARBA00023098"/>
    </source>
</evidence>
<evidence type="ECO:0000256" key="1">
    <source>
        <dbReference type="ARBA" id="ARBA00008642"/>
    </source>
</evidence>
<comment type="similarity">
    <text evidence="1 10">Belongs to the thiolase-like superfamily. FabH family.</text>
</comment>
<dbReference type="Gene3D" id="3.40.47.10">
    <property type="match status" value="1"/>
</dbReference>
<dbReference type="CDD" id="cd00830">
    <property type="entry name" value="KAS_III"/>
    <property type="match status" value="1"/>
</dbReference>
<comment type="function">
    <text evidence="10">Catalyzes the condensation reaction of fatty acid synthesis by the addition to an acyl acceptor of two carbons from malonyl-ACP. Catalyzes the first condensation reaction which initiates fatty acid synthesis and may therefore play a role in governing the total rate of fatty acid production. Possesses both acetoacetyl-ACP synthase and acetyl transacylase activities. Its substrate specificity determines the biosynthesis of branched-chain and/or straight-chain of fatty acids.</text>
</comment>
<dbReference type="InterPro" id="IPR013747">
    <property type="entry name" value="ACP_syn_III_C"/>
</dbReference>
<dbReference type="InterPro" id="IPR016039">
    <property type="entry name" value="Thiolase-like"/>
</dbReference>
<keyword evidence="9 10" id="KW-0012">Acyltransferase</keyword>
<gene>
    <name evidence="14" type="primary">fabH_1</name>
    <name evidence="10" type="synonym">fabH</name>
    <name evidence="14" type="ORF">Spb1_29960</name>
</gene>
<dbReference type="EMBL" id="CP036299">
    <property type="protein sequence ID" value="QDV31059.1"/>
    <property type="molecule type" value="Genomic_DNA"/>
</dbReference>
<keyword evidence="2 10" id="KW-0963">Cytoplasm</keyword>
<dbReference type="InterPro" id="IPR013751">
    <property type="entry name" value="ACP_syn_III_N"/>
</dbReference>
<evidence type="ECO:0000259" key="12">
    <source>
        <dbReference type="Pfam" id="PF08541"/>
    </source>
</evidence>
<dbReference type="GO" id="GO:0044550">
    <property type="term" value="P:secondary metabolite biosynthetic process"/>
    <property type="evidence" value="ECO:0007669"/>
    <property type="project" value="TreeGrafter"/>
</dbReference>
<dbReference type="KEGG" id="peh:Spb1_29960"/>
<evidence type="ECO:0000256" key="8">
    <source>
        <dbReference type="ARBA" id="ARBA00023268"/>
    </source>
</evidence>
<feature type="domain" description="Beta-ketoacyl-[acyl-carrier-protein] synthase III C-terminal" evidence="12">
    <location>
        <begin position="335"/>
        <end position="424"/>
    </location>
</feature>
<keyword evidence="5 10" id="KW-0276">Fatty acid metabolism</keyword>
<dbReference type="GO" id="GO:0033818">
    <property type="term" value="F:beta-ketoacyl-acyl-carrier-protein synthase III activity"/>
    <property type="evidence" value="ECO:0007669"/>
    <property type="project" value="UniProtKB-UniRule"/>
</dbReference>
<name>A0A518GR49_9PLAN</name>
<comment type="catalytic activity">
    <reaction evidence="10">
        <text>malonyl-[ACP] + acetyl-CoA + H(+) = 3-oxobutanoyl-[ACP] + CO2 + CoA</text>
        <dbReference type="Rhea" id="RHEA:12080"/>
        <dbReference type="Rhea" id="RHEA-COMP:9623"/>
        <dbReference type="Rhea" id="RHEA-COMP:9625"/>
        <dbReference type="ChEBI" id="CHEBI:15378"/>
        <dbReference type="ChEBI" id="CHEBI:16526"/>
        <dbReference type="ChEBI" id="CHEBI:57287"/>
        <dbReference type="ChEBI" id="CHEBI:57288"/>
        <dbReference type="ChEBI" id="CHEBI:78449"/>
        <dbReference type="ChEBI" id="CHEBI:78450"/>
        <dbReference type="EC" id="2.3.1.180"/>
    </reaction>
</comment>
<evidence type="ECO:0000256" key="10">
    <source>
        <dbReference type="HAMAP-Rule" id="MF_01815"/>
    </source>
</evidence>
<dbReference type="HAMAP" id="MF_01815">
    <property type="entry name" value="FabH"/>
    <property type="match status" value="1"/>
</dbReference>
<keyword evidence="3 10" id="KW-0444">Lipid biosynthesis</keyword>
<dbReference type="RefSeq" id="WP_186377595.1">
    <property type="nucleotide sequence ID" value="NZ_CP036299.1"/>
</dbReference>
<dbReference type="InterPro" id="IPR004655">
    <property type="entry name" value="FabH"/>
</dbReference>
<sequence length="424" mass="45418">MHDASIGQKIRESMMPEGLPLDLLQMAETHRIAEEAQVIEKIVESTSSGVTSSLETGQSSQITNGHIQSVSHGEPAPSGEVVKKPMRTADPQWPTRTSQLLGFQILGIGGYVPDQVVTNAELQERCGIDPEWIEQRTGILARRYVAEGQATSHLCIMAAQRAMADAGVTAEEVDLVVIGTFTPDHLCPSTANLVQAHLGIEAPAMDLAAACSGFTYALATAAQFIVTGNSRRALVIGGDCNSRIVNPRDPKVAPLFGDGAGAVVLGRGDEKQGLVRYQLGSDGSGASLLDRPAGGTLHPFTESDLREGKTYLQMDGRNVFKWAVKAVCNSILVTLEQAQVSIEQVSMFILHQANLRIINHVAEDLGIQQDRIYNNLDKYGNTSAGSIPIALAEVIANGRLQRGELLLICGFGAGLTWGTCLLRW</sequence>
<dbReference type="NCBIfam" id="TIGR00747">
    <property type="entry name" value="fabH"/>
    <property type="match status" value="1"/>
</dbReference>
<dbReference type="AlphaFoldDB" id="A0A518GR49"/>
<keyword evidence="4 10" id="KW-0808">Transferase</keyword>
<keyword evidence="15" id="KW-1185">Reference proteome</keyword>
<keyword evidence="8 10" id="KW-0511">Multifunctional enzyme</keyword>
<evidence type="ECO:0000313" key="15">
    <source>
        <dbReference type="Proteomes" id="UP000315349"/>
    </source>
</evidence>
<reference evidence="14 15" key="1">
    <citation type="submission" date="2019-02" db="EMBL/GenBank/DDBJ databases">
        <title>Deep-cultivation of Planctomycetes and their phenomic and genomic characterization uncovers novel biology.</title>
        <authorList>
            <person name="Wiegand S."/>
            <person name="Jogler M."/>
            <person name="Boedeker C."/>
            <person name="Pinto D."/>
            <person name="Vollmers J."/>
            <person name="Rivas-Marin E."/>
            <person name="Kohn T."/>
            <person name="Peeters S.H."/>
            <person name="Heuer A."/>
            <person name="Rast P."/>
            <person name="Oberbeckmann S."/>
            <person name="Bunk B."/>
            <person name="Jeske O."/>
            <person name="Meyerdierks A."/>
            <person name="Storesund J.E."/>
            <person name="Kallscheuer N."/>
            <person name="Luecker S."/>
            <person name="Lage O.M."/>
            <person name="Pohl T."/>
            <person name="Merkel B.J."/>
            <person name="Hornburger P."/>
            <person name="Mueller R.-W."/>
            <person name="Bruemmer F."/>
            <person name="Labrenz M."/>
            <person name="Spormann A.M."/>
            <person name="Op den Camp H."/>
            <person name="Overmann J."/>
            <person name="Amann R."/>
            <person name="Jetten M.S.M."/>
            <person name="Mascher T."/>
            <person name="Medema M.H."/>
            <person name="Devos D.P."/>
            <person name="Kaster A.-K."/>
            <person name="Ovreas L."/>
            <person name="Rohde M."/>
            <person name="Galperin M.Y."/>
            <person name="Jogler C."/>
        </authorList>
    </citation>
    <scope>NUCLEOTIDE SEQUENCE [LARGE SCALE GENOMIC DNA]</scope>
    <source>
        <strain evidence="14 15">Spb1</strain>
    </source>
</reference>
<evidence type="ECO:0000256" key="3">
    <source>
        <dbReference type="ARBA" id="ARBA00022516"/>
    </source>
</evidence>
<feature type="active site" evidence="10">
    <location>
        <position position="351"/>
    </location>
</feature>
<comment type="domain">
    <text evidence="10">The last Arg residue of the ACP-binding site is essential for the weak association between ACP/AcpP and FabH.</text>
</comment>
<dbReference type="EC" id="2.3.1.180" evidence="10"/>
<feature type="active site" evidence="10">
    <location>
        <position position="381"/>
    </location>
</feature>
<evidence type="ECO:0000256" key="7">
    <source>
        <dbReference type="ARBA" id="ARBA00023160"/>
    </source>
</evidence>
<dbReference type="SUPFAM" id="SSF53901">
    <property type="entry name" value="Thiolase-like"/>
    <property type="match status" value="1"/>
</dbReference>
<dbReference type="NCBIfam" id="NF006829">
    <property type="entry name" value="PRK09352.1"/>
    <property type="match status" value="1"/>
</dbReference>
<feature type="region of interest" description="ACP-binding" evidence="10">
    <location>
        <begin position="352"/>
        <end position="356"/>
    </location>
</feature>
<feature type="domain" description="Beta-ketoacyl-[acyl-carrier-protein] synthase III N-terminal" evidence="13">
    <location>
        <begin position="205"/>
        <end position="283"/>
    </location>
</feature>
<feature type="compositionally biased region" description="Polar residues" evidence="11">
    <location>
        <begin position="48"/>
        <end position="71"/>
    </location>
</feature>
<dbReference type="Pfam" id="PF08545">
    <property type="entry name" value="ACP_syn_III"/>
    <property type="match status" value="1"/>
</dbReference>
<dbReference type="PANTHER" id="PTHR34069">
    <property type="entry name" value="3-OXOACYL-[ACYL-CARRIER-PROTEIN] SYNTHASE 3"/>
    <property type="match status" value="1"/>
</dbReference>
<dbReference type="GO" id="GO:0004315">
    <property type="term" value="F:3-oxoacyl-[acyl-carrier-protein] synthase activity"/>
    <property type="evidence" value="ECO:0007669"/>
    <property type="project" value="InterPro"/>
</dbReference>
<dbReference type="GO" id="GO:0006633">
    <property type="term" value="P:fatty acid biosynthetic process"/>
    <property type="evidence" value="ECO:0007669"/>
    <property type="project" value="UniProtKB-UniRule"/>
</dbReference>
<protein>
    <recommendedName>
        <fullName evidence="10">Beta-ketoacyl-[acyl-carrier-protein] synthase III</fullName>
        <shortName evidence="10">Beta-ketoacyl-ACP synthase III</shortName>
        <shortName evidence="10">KAS III</shortName>
        <ecNumber evidence="10">2.3.1.180</ecNumber>
    </recommendedName>
    <alternativeName>
        <fullName evidence="10">3-oxoacyl-[acyl-carrier-protein] synthase 3</fullName>
    </alternativeName>
    <alternativeName>
        <fullName evidence="10">3-oxoacyl-[acyl-carrier-protein] synthase III</fullName>
    </alternativeName>
</protein>
<dbReference type="PANTHER" id="PTHR34069:SF2">
    <property type="entry name" value="BETA-KETOACYL-[ACYL-CARRIER-PROTEIN] SYNTHASE III"/>
    <property type="match status" value="1"/>
</dbReference>
<feature type="region of interest" description="Disordered" evidence="11">
    <location>
        <begin position="48"/>
        <end position="82"/>
    </location>
</feature>
<comment type="pathway">
    <text evidence="10">Lipid metabolism; fatty acid biosynthesis.</text>
</comment>
<evidence type="ECO:0000259" key="13">
    <source>
        <dbReference type="Pfam" id="PF08545"/>
    </source>
</evidence>
<evidence type="ECO:0000256" key="11">
    <source>
        <dbReference type="SAM" id="MobiDB-lite"/>
    </source>
</evidence>